<protein>
    <recommendedName>
        <fullName evidence="3">Methyltransferase type 11 domain-containing protein</fullName>
    </recommendedName>
</protein>
<gene>
    <name evidence="1" type="ORF">NX02_05160</name>
</gene>
<dbReference type="InterPro" id="IPR029063">
    <property type="entry name" value="SAM-dependent_MTases_sf"/>
</dbReference>
<dbReference type="SUPFAM" id="SSF53335">
    <property type="entry name" value="S-adenosyl-L-methionine-dependent methyltransferases"/>
    <property type="match status" value="1"/>
</dbReference>
<organism evidence="1 2">
    <name type="scientific">Sphingomonas sanxanigenens DSM 19645 = NX02</name>
    <dbReference type="NCBI Taxonomy" id="1123269"/>
    <lineage>
        <taxon>Bacteria</taxon>
        <taxon>Pseudomonadati</taxon>
        <taxon>Pseudomonadota</taxon>
        <taxon>Alphaproteobacteria</taxon>
        <taxon>Sphingomonadales</taxon>
        <taxon>Sphingomonadaceae</taxon>
        <taxon>Sphingomonas</taxon>
    </lineage>
</organism>
<proteinExistence type="predicted"/>
<dbReference type="KEGG" id="ssan:NX02_05160"/>
<dbReference type="AlphaFoldDB" id="W0A8G2"/>
<sequence>MTGATGHAVQVRDAVASVRRTQDRLIVSNWADETLLAGERFDTVLADYLLGAIEGFAPYFQEALFKRLRPHVGGRLYLTGLEPYVHEEPATPAGRMVWEIGRFRDACLMLAGERAYREYPMGWVTAQLEAAGFRILAGKHFPIRYKARFVNGQIDMCAPRLARLEDRTLADAMTARGEALRARGLEMVEAEDGLRHGHDYVIAAEPV</sequence>
<evidence type="ECO:0008006" key="3">
    <source>
        <dbReference type="Google" id="ProtNLM"/>
    </source>
</evidence>
<dbReference type="RefSeq" id="WP_211258286.1">
    <property type="nucleotide sequence ID" value="NZ_CP006644.1"/>
</dbReference>
<dbReference type="PATRIC" id="fig|1123269.5.peg.1004"/>
<dbReference type="HOGENOM" id="CLU_066328_1_0_5"/>
<dbReference type="STRING" id="1123269.NX02_05160"/>
<dbReference type="eggNOG" id="ENOG502Z85W">
    <property type="taxonomic scope" value="Bacteria"/>
</dbReference>
<evidence type="ECO:0000313" key="1">
    <source>
        <dbReference type="EMBL" id="AHE52772.1"/>
    </source>
</evidence>
<evidence type="ECO:0000313" key="2">
    <source>
        <dbReference type="Proteomes" id="UP000018851"/>
    </source>
</evidence>
<dbReference type="Proteomes" id="UP000018851">
    <property type="component" value="Chromosome"/>
</dbReference>
<dbReference type="Gene3D" id="3.40.50.150">
    <property type="entry name" value="Vaccinia Virus protein VP39"/>
    <property type="match status" value="1"/>
</dbReference>
<dbReference type="EMBL" id="CP006644">
    <property type="protein sequence ID" value="AHE52772.1"/>
    <property type="molecule type" value="Genomic_DNA"/>
</dbReference>
<accession>W0A8G2</accession>
<keyword evidence="2" id="KW-1185">Reference proteome</keyword>
<name>W0A8G2_9SPHN</name>
<reference evidence="1 2" key="1">
    <citation type="submission" date="2013-07" db="EMBL/GenBank/DDBJ databases">
        <title>Completed genome of Sphingomonas sanxanigenens NX02.</title>
        <authorList>
            <person name="Ma T."/>
            <person name="Huang H."/>
            <person name="Wu M."/>
            <person name="Li X."/>
            <person name="Li G."/>
        </authorList>
    </citation>
    <scope>NUCLEOTIDE SEQUENCE [LARGE SCALE GENOMIC DNA]</scope>
    <source>
        <strain evidence="1 2">NX02</strain>
    </source>
</reference>